<evidence type="ECO:0000259" key="10">
    <source>
        <dbReference type="Pfam" id="PF06144"/>
    </source>
</evidence>
<dbReference type="GO" id="GO:0009360">
    <property type="term" value="C:DNA polymerase III complex"/>
    <property type="evidence" value="ECO:0007669"/>
    <property type="project" value="UniProtKB-UniRule"/>
</dbReference>
<dbReference type="GO" id="GO:0006261">
    <property type="term" value="P:DNA-templated DNA replication"/>
    <property type="evidence" value="ECO:0007669"/>
    <property type="project" value="TreeGrafter"/>
</dbReference>
<keyword evidence="6" id="KW-0239">DNA-directed DNA polymerase</keyword>
<reference evidence="11 12" key="1">
    <citation type="submission" date="2019-03" db="EMBL/GenBank/DDBJ databases">
        <title>Genomic Encyclopedia of Type Strains, Phase IV (KMG-IV): sequencing the most valuable type-strain genomes for metagenomic binning, comparative biology and taxonomic classification.</title>
        <authorList>
            <person name="Goeker M."/>
        </authorList>
    </citation>
    <scope>NUCLEOTIDE SEQUENCE [LARGE SCALE GENOMIC DNA]</scope>
    <source>
        <strain evidence="11 12">DSM 24830</strain>
    </source>
</reference>
<comment type="caution">
    <text evidence="11">The sequence shown here is derived from an EMBL/GenBank/DDBJ whole genome shotgun (WGS) entry which is preliminary data.</text>
</comment>
<dbReference type="Gene3D" id="1.20.272.10">
    <property type="match status" value="1"/>
</dbReference>
<dbReference type="Gene3D" id="3.40.50.300">
    <property type="entry name" value="P-loop containing nucleotide triphosphate hydrolases"/>
    <property type="match status" value="1"/>
</dbReference>
<proteinExistence type="inferred from homology"/>
<dbReference type="Pfam" id="PF06144">
    <property type="entry name" value="DNA_pol3_delta"/>
    <property type="match status" value="1"/>
</dbReference>
<name>A0A4R1EYG4_9GAMM</name>
<organism evidence="11 12">
    <name type="scientific">Cocleimonas flava</name>
    <dbReference type="NCBI Taxonomy" id="634765"/>
    <lineage>
        <taxon>Bacteria</taxon>
        <taxon>Pseudomonadati</taxon>
        <taxon>Pseudomonadota</taxon>
        <taxon>Gammaproteobacteria</taxon>
        <taxon>Thiotrichales</taxon>
        <taxon>Thiotrichaceae</taxon>
        <taxon>Cocleimonas</taxon>
    </lineage>
</organism>
<dbReference type="SUPFAM" id="SSF48019">
    <property type="entry name" value="post-AAA+ oligomerization domain-like"/>
    <property type="match status" value="1"/>
</dbReference>
<sequence length="357" mass="40419">MGRYYCLMRINPDQLSSFLQQKRENQGVFLLSGDEPYQLMEAADTIRQFAKQQGFTERDILHADGQFDWGSLLGSSNSLSLFSERKLIDLRVETKGPGKAGSQAIRDYMDNPPDDKILLIQMPKLVGNAKNAAWVKAIDKQGVVIQIWDLSAPQTMAWINKQMREKGMRATSDAVRLLTERVEGNLLAAAQEINKLKLLYQKNDQDQIEIDEEQVLAAVSDSSRFSIFDLSNAVMLGDTRRIQHIHHNLKEEGVPVQLILWTLSDLSRQLYTAVHGLNSGMQMSQVMNKVPRPRQKPFQQALQRMQRADWPHIIKMNGNIDRLSKGQGDIATKGLTRVWLELLELALTLAGNKAIKV</sequence>
<evidence type="ECO:0000313" key="12">
    <source>
        <dbReference type="Proteomes" id="UP000294887"/>
    </source>
</evidence>
<dbReference type="OrthoDB" id="9770982at2"/>
<evidence type="ECO:0000256" key="4">
    <source>
        <dbReference type="ARBA" id="ARBA00022695"/>
    </source>
</evidence>
<evidence type="ECO:0000256" key="3">
    <source>
        <dbReference type="ARBA" id="ARBA00022679"/>
    </source>
</evidence>
<keyword evidence="5" id="KW-0235">DNA replication</keyword>
<keyword evidence="4" id="KW-0548">Nucleotidyltransferase</keyword>
<feature type="domain" description="DNA polymerase III delta N-terminal" evidence="10">
    <location>
        <begin position="30"/>
        <end position="146"/>
    </location>
</feature>
<evidence type="ECO:0000256" key="9">
    <source>
        <dbReference type="NCBIfam" id="TIGR01128"/>
    </source>
</evidence>
<dbReference type="InterPro" id="IPR008921">
    <property type="entry name" value="DNA_pol3_clamp-load_cplx_C"/>
</dbReference>
<dbReference type="PANTHER" id="PTHR34388">
    <property type="entry name" value="DNA POLYMERASE III SUBUNIT DELTA"/>
    <property type="match status" value="1"/>
</dbReference>
<evidence type="ECO:0000256" key="2">
    <source>
        <dbReference type="ARBA" id="ARBA00017703"/>
    </source>
</evidence>
<keyword evidence="3" id="KW-0808">Transferase</keyword>
<comment type="catalytic activity">
    <reaction evidence="8">
        <text>DNA(n) + a 2'-deoxyribonucleoside 5'-triphosphate = DNA(n+1) + diphosphate</text>
        <dbReference type="Rhea" id="RHEA:22508"/>
        <dbReference type="Rhea" id="RHEA-COMP:17339"/>
        <dbReference type="Rhea" id="RHEA-COMP:17340"/>
        <dbReference type="ChEBI" id="CHEBI:33019"/>
        <dbReference type="ChEBI" id="CHEBI:61560"/>
        <dbReference type="ChEBI" id="CHEBI:173112"/>
        <dbReference type="EC" id="2.7.7.7"/>
    </reaction>
</comment>
<dbReference type="EC" id="2.7.7.7" evidence="1 9"/>
<dbReference type="Proteomes" id="UP000294887">
    <property type="component" value="Unassembled WGS sequence"/>
</dbReference>
<evidence type="ECO:0000256" key="5">
    <source>
        <dbReference type="ARBA" id="ARBA00022705"/>
    </source>
</evidence>
<evidence type="ECO:0000256" key="8">
    <source>
        <dbReference type="ARBA" id="ARBA00049244"/>
    </source>
</evidence>
<dbReference type="EMBL" id="SMFQ01000003">
    <property type="protein sequence ID" value="TCJ86936.1"/>
    <property type="molecule type" value="Genomic_DNA"/>
</dbReference>
<dbReference type="SUPFAM" id="SSF52540">
    <property type="entry name" value="P-loop containing nucleoside triphosphate hydrolases"/>
    <property type="match status" value="1"/>
</dbReference>
<evidence type="ECO:0000313" key="11">
    <source>
        <dbReference type="EMBL" id="TCJ86936.1"/>
    </source>
</evidence>
<keyword evidence="12" id="KW-1185">Reference proteome</keyword>
<dbReference type="CDD" id="cd18138">
    <property type="entry name" value="HLD_clamp_pol_III_delta"/>
    <property type="match status" value="1"/>
</dbReference>
<protein>
    <recommendedName>
        <fullName evidence="2 9">DNA polymerase III subunit delta</fullName>
        <ecNumber evidence="1 9">2.7.7.7</ecNumber>
    </recommendedName>
</protein>
<dbReference type="InterPro" id="IPR005790">
    <property type="entry name" value="DNA_polIII_delta"/>
</dbReference>
<evidence type="ECO:0000256" key="7">
    <source>
        <dbReference type="ARBA" id="ARBA00034754"/>
    </source>
</evidence>
<dbReference type="NCBIfam" id="TIGR01128">
    <property type="entry name" value="holA"/>
    <property type="match status" value="1"/>
</dbReference>
<dbReference type="PANTHER" id="PTHR34388:SF1">
    <property type="entry name" value="DNA POLYMERASE III SUBUNIT DELTA"/>
    <property type="match status" value="1"/>
</dbReference>
<dbReference type="GO" id="GO:0003677">
    <property type="term" value="F:DNA binding"/>
    <property type="evidence" value="ECO:0007669"/>
    <property type="project" value="InterPro"/>
</dbReference>
<dbReference type="InterPro" id="IPR027417">
    <property type="entry name" value="P-loop_NTPase"/>
</dbReference>
<dbReference type="GO" id="GO:0003887">
    <property type="term" value="F:DNA-directed DNA polymerase activity"/>
    <property type="evidence" value="ECO:0007669"/>
    <property type="project" value="UniProtKB-UniRule"/>
</dbReference>
<evidence type="ECO:0000256" key="6">
    <source>
        <dbReference type="ARBA" id="ARBA00022932"/>
    </source>
</evidence>
<dbReference type="AlphaFoldDB" id="A0A4R1EYG4"/>
<accession>A0A4R1EYG4</accession>
<dbReference type="Gene3D" id="1.10.8.60">
    <property type="match status" value="1"/>
</dbReference>
<evidence type="ECO:0000256" key="1">
    <source>
        <dbReference type="ARBA" id="ARBA00012417"/>
    </source>
</evidence>
<dbReference type="InterPro" id="IPR010372">
    <property type="entry name" value="DNA_pol3_delta_N"/>
</dbReference>
<comment type="similarity">
    <text evidence="7">Belongs to the DNA polymerase HolA subunit family.</text>
</comment>
<gene>
    <name evidence="11" type="ORF">EV695_1436</name>
</gene>